<reference evidence="3 4" key="1">
    <citation type="submission" date="2024-07" db="EMBL/GenBank/DDBJ databases">
        <title>Uliginosibacterium paludis KCTC:42655.</title>
        <authorList>
            <person name="Kim M.K."/>
        </authorList>
    </citation>
    <scope>NUCLEOTIDE SEQUENCE [LARGE SCALE GENOMIC DNA]</scope>
    <source>
        <strain evidence="3 4">KCTC 42655</strain>
    </source>
</reference>
<dbReference type="InterPro" id="IPR037522">
    <property type="entry name" value="HD_GYP_dom"/>
</dbReference>
<organism evidence="3 4">
    <name type="scientific">Uliginosibacterium paludis</name>
    <dbReference type="NCBI Taxonomy" id="1615952"/>
    <lineage>
        <taxon>Bacteria</taxon>
        <taxon>Pseudomonadati</taxon>
        <taxon>Pseudomonadota</taxon>
        <taxon>Betaproteobacteria</taxon>
        <taxon>Rhodocyclales</taxon>
        <taxon>Zoogloeaceae</taxon>
        <taxon>Uliginosibacterium</taxon>
    </lineage>
</organism>
<dbReference type="Gene3D" id="1.10.3210.10">
    <property type="entry name" value="Hypothetical protein af1432"/>
    <property type="match status" value="1"/>
</dbReference>
<dbReference type="PROSITE" id="PS51831">
    <property type="entry name" value="HD"/>
    <property type="match status" value="1"/>
</dbReference>
<name>A0ABV2CQH2_9RHOO</name>
<dbReference type="PANTHER" id="PTHR43155:SF2">
    <property type="entry name" value="CYCLIC DI-GMP PHOSPHODIESTERASE PA4108"/>
    <property type="match status" value="1"/>
</dbReference>
<dbReference type="EMBL" id="JBEWLZ010000004">
    <property type="protein sequence ID" value="MET1490171.1"/>
    <property type="molecule type" value="Genomic_DNA"/>
</dbReference>
<evidence type="ECO:0000259" key="1">
    <source>
        <dbReference type="PROSITE" id="PS51831"/>
    </source>
</evidence>
<dbReference type="InterPro" id="IPR003607">
    <property type="entry name" value="HD/PDEase_dom"/>
</dbReference>
<dbReference type="SMART" id="SM00471">
    <property type="entry name" value="HDc"/>
    <property type="match status" value="1"/>
</dbReference>
<dbReference type="InterPro" id="IPR006675">
    <property type="entry name" value="HDIG_dom"/>
</dbReference>
<accession>A0ABV2CQH2</accession>
<dbReference type="CDD" id="cd00077">
    <property type="entry name" value="HDc"/>
    <property type="match status" value="1"/>
</dbReference>
<proteinExistence type="predicted"/>
<keyword evidence="3" id="KW-0378">Hydrolase</keyword>
<dbReference type="PROSITE" id="PS51832">
    <property type="entry name" value="HD_GYP"/>
    <property type="match status" value="1"/>
</dbReference>
<sequence length="206" mass="22653">MTVPKPIEHDAITDLLFRHSFVLATVLGHRDETTLIHSERVSLLADELGRACGLARPDLGILRIGAALHDVGKIGVPDAILTKPGKLDDEEWSAMRRHAEIGEEIVRAIGVDGACEAASIVRHHHERWDGAGYPDGLRGDAIPLCSRIISISDSYDAMAITRPYQQPRRHEEIVEVMRSESGTKFDPTLLDSFFDLLGHAGPQLVD</sequence>
<feature type="domain" description="HD-GYP" evidence="2">
    <location>
        <begin position="12"/>
        <end position="206"/>
    </location>
</feature>
<dbReference type="Proteomes" id="UP001548590">
    <property type="component" value="Unassembled WGS sequence"/>
</dbReference>
<evidence type="ECO:0000259" key="2">
    <source>
        <dbReference type="PROSITE" id="PS51832"/>
    </source>
</evidence>
<keyword evidence="4" id="KW-1185">Reference proteome</keyword>
<dbReference type="EC" id="3.1.4.-" evidence="3"/>
<protein>
    <submittedName>
        <fullName evidence="3">HD-GYP domain-containing protein</fullName>
        <ecNumber evidence="3">3.1.4.-</ecNumber>
    </submittedName>
</protein>
<evidence type="ECO:0000313" key="3">
    <source>
        <dbReference type="EMBL" id="MET1490171.1"/>
    </source>
</evidence>
<dbReference type="NCBIfam" id="TIGR00277">
    <property type="entry name" value="HDIG"/>
    <property type="match status" value="1"/>
</dbReference>
<dbReference type="GO" id="GO:0016787">
    <property type="term" value="F:hydrolase activity"/>
    <property type="evidence" value="ECO:0007669"/>
    <property type="project" value="UniProtKB-KW"/>
</dbReference>
<gene>
    <name evidence="3" type="ORF">ABVT11_10055</name>
</gene>
<dbReference type="RefSeq" id="WP_345923715.1">
    <property type="nucleotide sequence ID" value="NZ_JBDIVF010000001.1"/>
</dbReference>
<dbReference type="PANTHER" id="PTHR43155">
    <property type="entry name" value="CYCLIC DI-GMP PHOSPHODIESTERASE PA4108-RELATED"/>
    <property type="match status" value="1"/>
</dbReference>
<dbReference type="Pfam" id="PF13487">
    <property type="entry name" value="HD_5"/>
    <property type="match status" value="1"/>
</dbReference>
<evidence type="ECO:0000313" key="4">
    <source>
        <dbReference type="Proteomes" id="UP001548590"/>
    </source>
</evidence>
<comment type="caution">
    <text evidence="3">The sequence shown here is derived from an EMBL/GenBank/DDBJ whole genome shotgun (WGS) entry which is preliminary data.</text>
</comment>
<dbReference type="SUPFAM" id="SSF109604">
    <property type="entry name" value="HD-domain/PDEase-like"/>
    <property type="match status" value="1"/>
</dbReference>
<dbReference type="InterPro" id="IPR006674">
    <property type="entry name" value="HD_domain"/>
</dbReference>
<feature type="domain" description="HD" evidence="1">
    <location>
        <begin position="34"/>
        <end position="158"/>
    </location>
</feature>